<dbReference type="EMBL" id="JAACYA010000001">
    <property type="protein sequence ID" value="MBK3331872.1"/>
    <property type="molecule type" value="Genomic_DNA"/>
</dbReference>
<evidence type="ECO:0000256" key="3">
    <source>
        <dbReference type="ARBA" id="ARBA00012454"/>
    </source>
</evidence>
<proteinExistence type="inferred from homology"/>
<gene>
    <name evidence="10" type="ORF">GWK41_02170</name>
</gene>
<dbReference type="EC" id="2.5.1.17" evidence="3"/>
<comment type="catalytic activity">
    <reaction evidence="8">
        <text>2 cob(II)yrinate a,c diamide + reduced [electron-transfer flavoprotein] + 2 ATP = 2 adenosylcob(III)yrinate a,c-diamide + 2 triphosphate + oxidized [electron-transfer flavoprotein] + 3 H(+)</text>
        <dbReference type="Rhea" id="RHEA:11528"/>
        <dbReference type="Rhea" id="RHEA-COMP:10685"/>
        <dbReference type="Rhea" id="RHEA-COMP:10686"/>
        <dbReference type="ChEBI" id="CHEBI:15378"/>
        <dbReference type="ChEBI" id="CHEBI:18036"/>
        <dbReference type="ChEBI" id="CHEBI:30616"/>
        <dbReference type="ChEBI" id="CHEBI:57692"/>
        <dbReference type="ChEBI" id="CHEBI:58307"/>
        <dbReference type="ChEBI" id="CHEBI:58503"/>
        <dbReference type="ChEBI" id="CHEBI:58537"/>
        <dbReference type="EC" id="2.5.1.17"/>
    </reaction>
</comment>
<evidence type="ECO:0000256" key="8">
    <source>
        <dbReference type="ARBA" id="ARBA00048555"/>
    </source>
</evidence>
<dbReference type="InterPro" id="IPR027417">
    <property type="entry name" value="P-loop_NTPase"/>
</dbReference>
<comment type="function">
    <text evidence="4">Required for both de novo synthesis of the corrin ring for the assimilation of exogenous corrinoids. Participates in the adenosylation of a variety of incomplete and complete corrinoids.</text>
</comment>
<reference evidence="10 11" key="1">
    <citation type="journal article" date="2021" name="Syst. Appl. Microbiol.">
        <title>Persephonella atlantica sp. nov.: How to adapt to physico-chemical gradients in high temperature hydrothermal habitats.</title>
        <authorList>
            <person name="Francois D.X."/>
            <person name="Godfroy A."/>
            <person name="Mathien C."/>
            <person name="Aube J."/>
            <person name="Cathalot C."/>
            <person name="Lesongeur F."/>
            <person name="L'Haridon S."/>
            <person name="Philippon X."/>
            <person name="Roussel E.G."/>
        </authorList>
    </citation>
    <scope>NUCLEOTIDE SEQUENCE [LARGE SCALE GENOMIC DNA]</scope>
    <source>
        <strain evidence="10 11">MO1340</strain>
    </source>
</reference>
<evidence type="ECO:0000256" key="6">
    <source>
        <dbReference type="ARBA" id="ARBA00033334"/>
    </source>
</evidence>
<dbReference type="Pfam" id="PF02572">
    <property type="entry name" value="CobA_CobO_BtuR"/>
    <property type="match status" value="1"/>
</dbReference>
<sequence>MIYVFTGNGKGKTTAAVGTGIRAVGAGLNVLMIQFMKVKELSSEYAVLSHIKGFDVVSFGRKGFYLPEEKLKKKPELIKMGFKPFSEIDYRLAEEGIDYLKNAVKSEKYNLIILDEICVALHYRLIGEEEIKPVLLKDRENIDFILTGRYCPYWLMEVADLVTEMREVKHPFHRGIKAKKGLDY</sequence>
<evidence type="ECO:0000256" key="4">
    <source>
        <dbReference type="ARBA" id="ARBA00024929"/>
    </source>
</evidence>
<keyword evidence="11" id="KW-1185">Reference proteome</keyword>
<evidence type="ECO:0000256" key="7">
    <source>
        <dbReference type="ARBA" id="ARBA00033354"/>
    </source>
</evidence>
<evidence type="ECO:0000313" key="11">
    <source>
        <dbReference type="Proteomes" id="UP000772812"/>
    </source>
</evidence>
<dbReference type="PANTHER" id="PTHR46638">
    <property type="entry name" value="CORRINOID ADENOSYLTRANSFERASE"/>
    <property type="match status" value="1"/>
</dbReference>
<dbReference type="InterPro" id="IPR003724">
    <property type="entry name" value="CblAdoTrfase_CobA"/>
</dbReference>
<comment type="pathway">
    <text evidence="1">Cofactor biosynthesis; adenosylcobalamin biosynthesis; adenosylcobalamin from cob(II)yrinate a,c-diamide: step 2/7.</text>
</comment>
<evidence type="ECO:0000256" key="1">
    <source>
        <dbReference type="ARBA" id="ARBA00005121"/>
    </source>
</evidence>
<dbReference type="SUPFAM" id="SSF52540">
    <property type="entry name" value="P-loop containing nucleoside triphosphate hydrolases"/>
    <property type="match status" value="1"/>
</dbReference>
<dbReference type="Proteomes" id="UP000772812">
    <property type="component" value="Unassembled WGS sequence"/>
</dbReference>
<evidence type="ECO:0000256" key="9">
    <source>
        <dbReference type="ARBA" id="ARBA00048692"/>
    </source>
</evidence>
<dbReference type="RefSeq" id="WP_200673273.1">
    <property type="nucleotide sequence ID" value="NZ_JAACYA010000001.1"/>
</dbReference>
<accession>A0ABS1GGJ0</accession>
<evidence type="ECO:0000256" key="2">
    <source>
        <dbReference type="ARBA" id="ARBA00007487"/>
    </source>
</evidence>
<evidence type="ECO:0000313" key="10">
    <source>
        <dbReference type="EMBL" id="MBK3331872.1"/>
    </source>
</evidence>
<dbReference type="Gene3D" id="3.40.50.300">
    <property type="entry name" value="P-loop containing nucleotide triphosphate hydrolases"/>
    <property type="match status" value="1"/>
</dbReference>
<organism evidence="10 11">
    <name type="scientific">Persephonella atlantica</name>
    <dbReference type="NCBI Taxonomy" id="2699429"/>
    <lineage>
        <taxon>Bacteria</taxon>
        <taxon>Pseudomonadati</taxon>
        <taxon>Aquificota</taxon>
        <taxon>Aquificia</taxon>
        <taxon>Aquificales</taxon>
        <taxon>Hydrogenothermaceae</taxon>
        <taxon>Persephonella</taxon>
    </lineage>
</organism>
<protein>
    <recommendedName>
        <fullName evidence="3">corrinoid adenosyltransferase</fullName>
        <ecNumber evidence="3">2.5.1.17</ecNumber>
    </recommendedName>
    <alternativeName>
        <fullName evidence="5">Cob(II)alamin adenosyltransferase</fullName>
    </alternativeName>
    <alternativeName>
        <fullName evidence="7">Cob(II)yrinic acid a,c-diamide adenosyltransferase</fullName>
    </alternativeName>
    <alternativeName>
        <fullName evidence="6">Cobinamide/cobalamin adenosyltransferase</fullName>
    </alternativeName>
</protein>
<dbReference type="PIRSF" id="PIRSF015617">
    <property type="entry name" value="Adensltrnsf_CobA"/>
    <property type="match status" value="1"/>
</dbReference>
<comment type="similarity">
    <text evidence="2">Belongs to the Cob(I)alamin adenosyltransferase family.</text>
</comment>
<evidence type="ECO:0000256" key="5">
    <source>
        <dbReference type="ARBA" id="ARBA00031529"/>
    </source>
</evidence>
<name>A0ABS1GGJ0_9AQUI</name>
<dbReference type="PANTHER" id="PTHR46638:SF1">
    <property type="entry name" value="CORRINOID ADENOSYLTRANSFERASE"/>
    <property type="match status" value="1"/>
</dbReference>
<comment type="caution">
    <text evidence="10">The sequence shown here is derived from an EMBL/GenBank/DDBJ whole genome shotgun (WGS) entry which is preliminary data.</text>
</comment>
<comment type="catalytic activity">
    <reaction evidence="9">
        <text>2 cob(II)alamin + reduced [electron-transfer flavoprotein] + 2 ATP = 2 adenosylcob(III)alamin + 2 triphosphate + oxidized [electron-transfer flavoprotein] + 3 H(+)</text>
        <dbReference type="Rhea" id="RHEA:28671"/>
        <dbReference type="Rhea" id="RHEA-COMP:10685"/>
        <dbReference type="Rhea" id="RHEA-COMP:10686"/>
        <dbReference type="ChEBI" id="CHEBI:15378"/>
        <dbReference type="ChEBI" id="CHEBI:16304"/>
        <dbReference type="ChEBI" id="CHEBI:18036"/>
        <dbReference type="ChEBI" id="CHEBI:18408"/>
        <dbReference type="ChEBI" id="CHEBI:30616"/>
        <dbReference type="ChEBI" id="CHEBI:57692"/>
        <dbReference type="ChEBI" id="CHEBI:58307"/>
        <dbReference type="EC" id="2.5.1.17"/>
    </reaction>
</comment>